<dbReference type="GO" id="GO:0006508">
    <property type="term" value="P:proteolysis"/>
    <property type="evidence" value="ECO:0007669"/>
    <property type="project" value="UniProtKB-KW"/>
</dbReference>
<dbReference type="SUPFAM" id="SSF54001">
    <property type="entry name" value="Cysteine proteinases"/>
    <property type="match status" value="1"/>
</dbReference>
<evidence type="ECO:0000256" key="4">
    <source>
        <dbReference type="ARBA" id="ARBA00022807"/>
    </source>
</evidence>
<comment type="similarity">
    <text evidence="1">Belongs to the peptidase C48 family.</text>
</comment>
<feature type="compositionally biased region" description="Basic and acidic residues" evidence="5">
    <location>
        <begin position="915"/>
        <end position="931"/>
    </location>
</feature>
<dbReference type="InterPro" id="IPR038765">
    <property type="entry name" value="Papain-like_cys_pep_sf"/>
</dbReference>
<feature type="region of interest" description="Disordered" evidence="5">
    <location>
        <begin position="356"/>
        <end position="399"/>
    </location>
</feature>
<feature type="compositionally biased region" description="Basic and acidic residues" evidence="5">
    <location>
        <begin position="1273"/>
        <end position="1292"/>
    </location>
</feature>
<feature type="compositionally biased region" description="Basic and acidic residues" evidence="5">
    <location>
        <begin position="1031"/>
        <end position="1040"/>
    </location>
</feature>
<reference evidence="7" key="1">
    <citation type="submission" date="2014-11" db="EMBL/GenBank/DDBJ databases">
        <authorList>
            <person name="Otto D Thomas"/>
            <person name="Naeem Raeece"/>
        </authorList>
    </citation>
    <scope>NUCLEOTIDE SEQUENCE</scope>
</reference>
<feature type="compositionally biased region" description="Basic and acidic residues" evidence="5">
    <location>
        <begin position="1621"/>
        <end position="1637"/>
    </location>
</feature>
<feature type="compositionally biased region" description="Low complexity" evidence="5">
    <location>
        <begin position="360"/>
        <end position="377"/>
    </location>
</feature>
<feature type="compositionally biased region" description="Low complexity" evidence="5">
    <location>
        <begin position="471"/>
        <end position="488"/>
    </location>
</feature>
<gene>
    <name evidence="7" type="ORF">Cvel_7326</name>
</gene>
<feature type="compositionally biased region" description="Polar residues" evidence="5">
    <location>
        <begin position="609"/>
        <end position="618"/>
    </location>
</feature>
<feature type="compositionally biased region" description="Basic and acidic residues" evidence="5">
    <location>
        <begin position="575"/>
        <end position="586"/>
    </location>
</feature>
<feature type="compositionally biased region" description="Gly residues" evidence="5">
    <location>
        <begin position="381"/>
        <end position="395"/>
    </location>
</feature>
<sequence>MAGNSNASKHESIDLTGVSDDEDEQKALLDILFPHVRLSEKDIRTLEPGTWVNDQVIKFYIEALKRVLRPGWENHIYFFSSFFLPKFSGDQADGKWRGWRGKNADLSEAALTEAYERVRKWTAREKVPLLHRDVLVFPLHHGDFHHWSAAVFVRPWAAVRAPSPVSPSFREFERDLGRLQKSHGAREPGWSSSDDEMSDDEREKERVGTSSSSTTNAHPFSVNSGKIFADRERERPLRVDGGGEGLSVHQEKFFVLFLDPLGSSDERLRFQSENVLKPACAFFEMELKHKHPEAWSRGYRLDKGFKAVSDAPVPQQQNSWDCGLFALRFISELALSFELSRLNKRQQELRVGRIGELRDGGSSASSSSSSIGGVANRRGGKGGGAAWGDRGGMRGVGDKRRGGAPLCELLEEFAFHPLGSEDRKRTEEAIKKAWKTSSPDVQSLRKNLWAHLLDAALSTGNFSGLTSKQPAEGQSAQAAAEGSTASTSLFPETPPFTAVARPSSASKRPRKKKKFLRTLKAILRQEDVQVPSPKFGAQMGRAHSIVDVDGDGSVESTDQEGGRRNGDPSSLGFWDVEKYRKTEERGSNSGTSISNPTPPPLAKPAASRPKTNPCTQVSARRPAPTPSGRSAYADLDGEGAIDDTPPPPARATRASASNETPTANFDFDFRTPGAGAPSSATESNRDFYSPDPPPSRDPSLPPSHHSASPTRTAIHSARPSPTRSPSIAPDNRRTPQPDTTPVASQGSRPSPPHPSKGQAHFFQNTISSILKGGMGGGRSQRESGGVNHKGQGRASNDAAGRNPRNPPIPPPPLPRLQSGSPRRQQQPAAVLPEVEPPSSMTPHADGYAGDTTVRSCHTSSSVVEIEDDSESEASPVAAPISNPMEMLKQMMHVPPEKAALPPPAFPPSSSGGAPHRRETETSAAERRDGAEFHSSSASSSACINPPPSVSRLPEENSLHSRPFTNLLTGSATATPPATAADETVAPPAVDPSSLPSSKSNLGRGNTQQRCFLPEQPRTDPTPAPSSSRNSLSEERQKAVETKTPVVPTPPPDPASNIRPHIGLPEPTPVLPPRTPVRLPEPTPVPSSSRTPIAEEKPKMIEATTPVQTNLPNGPPPSRGPMGLPENSSHRLPEARVCAPSRPPPSLPDCSRNVPASSSSSSSSFAESNHPSSRDVEYPSALPTVSPVSSVSPSSSAPGPPYVVRQEENAPNSTHTSAAATAPPPPPGFSPKRPPEKEFAPKAMGSPRGAAVDGKPEAATGHSTDAVAVQAKAEGARLKEKTGDTPCGGKKDAAVGGGGVSRRILSDIFRRQPQPPAVRKETKEQTPMQEDPVKQKEKEKESGHSEAQGGTRGSKGRSKKEKQRSKTAEASVTVHPTPEAQQQPQQTSSKKKRGEGSAGGEREKERRSTESNCEPTSTKVSEASPKDVHGHRAPSPPPQPQQPQQKTTSGGTQGRPSLTQLSQSSKSQAASVEVRQDEKEQETKTVSVWMRKGKGDASKEKEKEKVSTRGVTAGADEEENTRPRPHQQPRGGNAGQPRPQPQITPKANCSSSSTPHSSAAAAPSHKAPPVTVGKTVAADSFSHQNHTHAHTAAERGNGGLGRNAASTPASPAPTSKPTHTAPPREKSDCTKTETDTHPETPQARQQRPAGASRLFGSALFGLGRKSASAAVSGKQS</sequence>
<feature type="region of interest" description="Disordered" evidence="5">
    <location>
        <begin position="890"/>
        <end position="1675"/>
    </location>
</feature>
<dbReference type="PROSITE" id="PS50600">
    <property type="entry name" value="ULP_PROTEASE"/>
    <property type="match status" value="1"/>
</dbReference>
<dbReference type="GO" id="GO:0016926">
    <property type="term" value="P:protein desumoylation"/>
    <property type="evidence" value="ECO:0007669"/>
    <property type="project" value="UniProtKB-ARBA"/>
</dbReference>
<keyword evidence="4" id="KW-0788">Thiol protease</keyword>
<evidence type="ECO:0000256" key="1">
    <source>
        <dbReference type="ARBA" id="ARBA00005234"/>
    </source>
</evidence>
<protein>
    <recommendedName>
        <fullName evidence="6">Ubiquitin-like protease family profile domain-containing protein</fullName>
    </recommendedName>
</protein>
<dbReference type="VEuPathDB" id="CryptoDB:Cvel_7326"/>
<dbReference type="EMBL" id="CDMZ01003048">
    <property type="protein sequence ID" value="CEM44916.1"/>
    <property type="molecule type" value="Genomic_DNA"/>
</dbReference>
<feature type="region of interest" description="Disordered" evidence="5">
    <location>
        <begin position="465"/>
        <end position="513"/>
    </location>
</feature>
<feature type="compositionally biased region" description="Polar residues" evidence="5">
    <location>
        <begin position="1409"/>
        <end position="1420"/>
    </location>
</feature>
<feature type="compositionally biased region" description="Pro residues" evidence="5">
    <location>
        <begin position="804"/>
        <end position="814"/>
    </location>
</feature>
<feature type="compositionally biased region" description="Polar residues" evidence="5">
    <location>
        <begin position="736"/>
        <end position="748"/>
    </location>
</feature>
<evidence type="ECO:0000256" key="2">
    <source>
        <dbReference type="ARBA" id="ARBA00022670"/>
    </source>
</evidence>
<feature type="compositionally biased region" description="Basic residues" evidence="5">
    <location>
        <begin position="1353"/>
        <end position="1364"/>
    </location>
</feature>
<dbReference type="PANTHER" id="PTHR46915:SF2">
    <property type="entry name" value="UBIQUITIN-LIKE PROTEASE 4"/>
    <property type="match status" value="1"/>
</dbReference>
<feature type="compositionally biased region" description="Pro residues" evidence="5">
    <location>
        <begin position="1065"/>
        <end position="1084"/>
    </location>
</feature>
<feature type="compositionally biased region" description="Low complexity" evidence="5">
    <location>
        <begin position="1178"/>
        <end position="1196"/>
    </location>
</feature>
<dbReference type="InterPro" id="IPR003653">
    <property type="entry name" value="Peptidase_C48_C"/>
</dbReference>
<feature type="compositionally biased region" description="Polar residues" evidence="5">
    <location>
        <begin position="993"/>
        <end position="1009"/>
    </location>
</feature>
<keyword evidence="3" id="KW-0378">Hydrolase</keyword>
<proteinExistence type="inferred from homology"/>
<feature type="compositionally biased region" description="Low complexity" evidence="5">
    <location>
        <begin position="1549"/>
        <end position="1568"/>
    </location>
</feature>
<feature type="compositionally biased region" description="Low complexity" evidence="5">
    <location>
        <begin position="971"/>
        <end position="991"/>
    </location>
</feature>
<feature type="compositionally biased region" description="Low complexity" evidence="5">
    <location>
        <begin position="1156"/>
        <end position="1170"/>
    </location>
</feature>
<accession>A0A0G4HLF8</accession>
<feature type="compositionally biased region" description="Polar residues" evidence="5">
    <location>
        <begin position="208"/>
        <end position="224"/>
    </location>
</feature>
<dbReference type="Gene3D" id="3.40.395.10">
    <property type="entry name" value="Adenoviral Proteinase, Chain A"/>
    <property type="match status" value="1"/>
</dbReference>
<feature type="compositionally biased region" description="Basic and acidic residues" evidence="5">
    <location>
        <begin position="1473"/>
        <end position="1482"/>
    </location>
</feature>
<dbReference type="Pfam" id="PF02902">
    <property type="entry name" value="Peptidase_C48"/>
    <property type="match status" value="1"/>
</dbReference>
<feature type="compositionally biased region" description="Pro residues" evidence="5">
    <location>
        <begin position="690"/>
        <end position="701"/>
    </location>
</feature>
<evidence type="ECO:0000256" key="3">
    <source>
        <dbReference type="ARBA" id="ARBA00022801"/>
    </source>
</evidence>
<evidence type="ECO:0000259" key="6">
    <source>
        <dbReference type="PROSITE" id="PS50600"/>
    </source>
</evidence>
<feature type="compositionally biased region" description="Low complexity" evidence="5">
    <location>
        <begin position="1603"/>
        <end position="1620"/>
    </location>
</feature>
<feature type="region of interest" description="Disordered" evidence="5">
    <location>
        <begin position="180"/>
        <end position="225"/>
    </location>
</feature>
<keyword evidence="2" id="KW-0645">Protease</keyword>
<feature type="compositionally biased region" description="Basic and acidic residues" evidence="5">
    <location>
        <begin position="1399"/>
        <end position="1408"/>
    </location>
</feature>
<name>A0A0G4HLF8_9ALVE</name>
<feature type="compositionally biased region" description="Basic and acidic residues" evidence="5">
    <location>
        <begin position="1330"/>
        <end position="1343"/>
    </location>
</feature>
<feature type="domain" description="Ubiquitin-like protease family profile" evidence="6">
    <location>
        <begin position="36"/>
        <end position="333"/>
    </location>
</feature>
<feature type="compositionally biased region" description="Low complexity" evidence="5">
    <location>
        <begin position="1209"/>
        <end position="1220"/>
    </location>
</feature>
<dbReference type="PANTHER" id="PTHR46915">
    <property type="entry name" value="UBIQUITIN-LIKE PROTEASE 4-RELATED"/>
    <property type="match status" value="1"/>
</dbReference>
<feature type="region of interest" description="Disordered" evidence="5">
    <location>
        <begin position="545"/>
        <end position="878"/>
    </location>
</feature>
<evidence type="ECO:0000256" key="5">
    <source>
        <dbReference type="SAM" id="MobiDB-lite"/>
    </source>
</evidence>
<feature type="compositionally biased region" description="Basic and acidic residues" evidence="5">
    <location>
        <begin position="1492"/>
        <end position="1506"/>
    </location>
</feature>
<feature type="compositionally biased region" description="Low complexity" evidence="5">
    <location>
        <begin position="1456"/>
        <end position="1470"/>
    </location>
</feature>
<evidence type="ECO:0000313" key="7">
    <source>
        <dbReference type="EMBL" id="CEM44916.1"/>
    </source>
</evidence>
<dbReference type="GO" id="GO:0008234">
    <property type="term" value="F:cysteine-type peptidase activity"/>
    <property type="evidence" value="ECO:0007669"/>
    <property type="project" value="UniProtKB-KW"/>
</dbReference>
<organism evidence="7">
    <name type="scientific">Chromera velia CCMP2878</name>
    <dbReference type="NCBI Taxonomy" id="1169474"/>
    <lineage>
        <taxon>Eukaryota</taxon>
        <taxon>Sar</taxon>
        <taxon>Alveolata</taxon>
        <taxon>Colpodellida</taxon>
        <taxon>Chromeraceae</taxon>
        <taxon>Chromera</taxon>
    </lineage>
</organism>